<accession>V4LQJ2</accession>
<dbReference type="KEGG" id="eus:EUTSA_v10000638mg"/>
<dbReference type="AlphaFoldDB" id="V4LQJ2"/>
<dbReference type="InterPro" id="IPR017451">
    <property type="entry name" value="F-box-assoc_interact_dom"/>
</dbReference>
<keyword evidence="3" id="KW-1185">Reference proteome</keyword>
<protein>
    <recommendedName>
        <fullName evidence="1">F-box associated beta-propeller type 1 domain-containing protein</fullName>
    </recommendedName>
</protein>
<dbReference type="NCBIfam" id="TIGR01640">
    <property type="entry name" value="F_box_assoc_1"/>
    <property type="match status" value="1"/>
</dbReference>
<feature type="domain" description="F-box associated beta-propeller type 1" evidence="1">
    <location>
        <begin position="40"/>
        <end position="272"/>
    </location>
</feature>
<proteinExistence type="predicted"/>
<dbReference type="Gramene" id="ESQ46034">
    <property type="protein sequence ID" value="ESQ46034"/>
    <property type="gene ID" value="EUTSA_v10000638mg"/>
</dbReference>
<evidence type="ECO:0000313" key="3">
    <source>
        <dbReference type="Proteomes" id="UP000030689"/>
    </source>
</evidence>
<evidence type="ECO:0000313" key="2">
    <source>
        <dbReference type="EMBL" id="ESQ46034.1"/>
    </source>
</evidence>
<reference evidence="2 3" key="1">
    <citation type="journal article" date="2013" name="Front. Plant Sci.">
        <title>The Reference Genome of the Halophytic Plant Eutrema salsugineum.</title>
        <authorList>
            <person name="Yang R."/>
            <person name="Jarvis D.E."/>
            <person name="Chen H."/>
            <person name="Beilstein M.A."/>
            <person name="Grimwood J."/>
            <person name="Jenkins J."/>
            <person name="Shu S."/>
            <person name="Prochnik S."/>
            <person name="Xin M."/>
            <person name="Ma C."/>
            <person name="Schmutz J."/>
            <person name="Wing R.A."/>
            <person name="Mitchell-Olds T."/>
            <person name="Schumaker K.S."/>
            <person name="Wang X."/>
        </authorList>
    </citation>
    <scope>NUCLEOTIDE SEQUENCE [LARGE SCALE GENOMIC DNA]</scope>
</reference>
<sequence length="316" mass="37473">MAEEIFSRIPLRYLRAVRLTCKKWDKLSKIQVYRFCYGVYRYRYALGYSKNNKNKKKKSLGSHKILRFVDDYLCMATRPRHQFLWYEIYDFSTGLWKTLDITSPYWKILSTNLGVSLKGNTYWISYDREPTFGPLLDLPLPGLVEGEHATLSCVREEKLALLFQYDEAPMVDIWITNKIESDENVLWSKFLAVNMETIAHVPISFRHADFYIDEEKRLAFVFDKTSDKHRHTVNIIGEDGYFRELDLGEDGSAENYCWRTLVCSHVPSLVQIKQLCKRKQQSSLEMRRCDKKSSRFEAMDKRIKQEQELRQQKLHS</sequence>
<evidence type="ECO:0000259" key="1">
    <source>
        <dbReference type="Pfam" id="PF07734"/>
    </source>
</evidence>
<dbReference type="EMBL" id="KI517426">
    <property type="protein sequence ID" value="ESQ46034.1"/>
    <property type="molecule type" value="Genomic_DNA"/>
</dbReference>
<dbReference type="Proteomes" id="UP000030689">
    <property type="component" value="Unassembled WGS sequence"/>
</dbReference>
<dbReference type="STRING" id="72664.V4LQJ2"/>
<name>V4LQJ2_EUTSA</name>
<gene>
    <name evidence="2" type="ORF">EUTSA_v10000638mg</name>
</gene>
<organism evidence="2 3">
    <name type="scientific">Eutrema salsugineum</name>
    <name type="common">Saltwater cress</name>
    <name type="synonym">Sisymbrium salsugineum</name>
    <dbReference type="NCBI Taxonomy" id="72664"/>
    <lineage>
        <taxon>Eukaryota</taxon>
        <taxon>Viridiplantae</taxon>
        <taxon>Streptophyta</taxon>
        <taxon>Embryophyta</taxon>
        <taxon>Tracheophyta</taxon>
        <taxon>Spermatophyta</taxon>
        <taxon>Magnoliopsida</taxon>
        <taxon>eudicotyledons</taxon>
        <taxon>Gunneridae</taxon>
        <taxon>Pentapetalae</taxon>
        <taxon>rosids</taxon>
        <taxon>malvids</taxon>
        <taxon>Brassicales</taxon>
        <taxon>Brassicaceae</taxon>
        <taxon>Eutremeae</taxon>
        <taxon>Eutrema</taxon>
    </lineage>
</organism>
<dbReference type="InterPro" id="IPR006527">
    <property type="entry name" value="F-box-assoc_dom_typ1"/>
</dbReference>
<dbReference type="Pfam" id="PF07734">
    <property type="entry name" value="FBA_1"/>
    <property type="match status" value="1"/>
</dbReference>